<protein>
    <submittedName>
        <fullName evidence="6">Outer membrane protein V</fullName>
    </submittedName>
</protein>
<evidence type="ECO:0000256" key="1">
    <source>
        <dbReference type="ARBA" id="ARBA00004442"/>
    </source>
</evidence>
<evidence type="ECO:0000256" key="4">
    <source>
        <dbReference type="ARBA" id="ARBA00023136"/>
    </source>
</evidence>
<dbReference type="Proteomes" id="UP000195569">
    <property type="component" value="Unassembled WGS sequence"/>
</dbReference>
<comment type="caution">
    <text evidence="6">The sequence shown here is derived from an EMBL/GenBank/DDBJ whole genome shotgun (WGS) entry which is preliminary data.</text>
</comment>
<keyword evidence="7" id="KW-1185">Reference proteome</keyword>
<proteinExistence type="inferred from homology"/>
<dbReference type="PANTHER" id="PTHR38776">
    <property type="entry name" value="MLTA-INTERACTING PROTEIN-RELATED"/>
    <property type="match status" value="1"/>
</dbReference>
<evidence type="ECO:0000313" key="6">
    <source>
        <dbReference type="EMBL" id="SIT37232.1"/>
    </source>
</evidence>
<name>A0A1N7RRB0_9BURK</name>
<evidence type="ECO:0000256" key="2">
    <source>
        <dbReference type="ARBA" id="ARBA00005722"/>
    </source>
</evidence>
<evidence type="ECO:0000256" key="5">
    <source>
        <dbReference type="ARBA" id="ARBA00023237"/>
    </source>
</evidence>
<comment type="similarity">
    <text evidence="2">Belongs to the MipA/OmpV family.</text>
</comment>
<dbReference type="RefSeq" id="WP_235850702.1">
    <property type="nucleotide sequence ID" value="NZ_CYGY02000011.1"/>
</dbReference>
<reference evidence="6" key="1">
    <citation type="submission" date="2016-12" db="EMBL/GenBank/DDBJ databases">
        <authorList>
            <person name="Moulin L."/>
        </authorList>
    </citation>
    <scope>NUCLEOTIDE SEQUENCE [LARGE SCALE GENOMIC DNA]</scope>
    <source>
        <strain evidence="6">STM 7183</strain>
    </source>
</reference>
<dbReference type="AlphaFoldDB" id="A0A1N7RRB0"/>
<sequence length="72" mass="7886">MQCGLSAYTPGGGLNQITSWIAAIYQISPSWYAGAMVYYQRLMDDAANSPIVTQRGTRNQVTYGVGIAYAFR</sequence>
<dbReference type="PANTHER" id="PTHR38776:SF1">
    <property type="entry name" value="MLTA-INTERACTING PROTEIN-RELATED"/>
    <property type="match status" value="1"/>
</dbReference>
<evidence type="ECO:0000256" key="3">
    <source>
        <dbReference type="ARBA" id="ARBA00022729"/>
    </source>
</evidence>
<gene>
    <name evidence="6" type="ORF">BN2476_110180</name>
</gene>
<keyword evidence="3" id="KW-0732">Signal</keyword>
<dbReference type="EMBL" id="CYGY02000011">
    <property type="protein sequence ID" value="SIT37232.1"/>
    <property type="molecule type" value="Genomic_DNA"/>
</dbReference>
<dbReference type="InterPro" id="IPR010583">
    <property type="entry name" value="MipA"/>
</dbReference>
<accession>A0A1N7RRB0</accession>
<organism evidence="6 7">
    <name type="scientific">Paraburkholderia piptadeniae</name>
    <dbReference type="NCBI Taxonomy" id="1701573"/>
    <lineage>
        <taxon>Bacteria</taxon>
        <taxon>Pseudomonadati</taxon>
        <taxon>Pseudomonadota</taxon>
        <taxon>Betaproteobacteria</taxon>
        <taxon>Burkholderiales</taxon>
        <taxon>Burkholderiaceae</taxon>
        <taxon>Paraburkholderia</taxon>
    </lineage>
</organism>
<dbReference type="Pfam" id="PF06629">
    <property type="entry name" value="MipA"/>
    <property type="match status" value="1"/>
</dbReference>
<keyword evidence="4" id="KW-0472">Membrane</keyword>
<keyword evidence="5" id="KW-0998">Cell outer membrane</keyword>
<evidence type="ECO:0000313" key="7">
    <source>
        <dbReference type="Proteomes" id="UP000195569"/>
    </source>
</evidence>
<dbReference type="GO" id="GO:0009279">
    <property type="term" value="C:cell outer membrane"/>
    <property type="evidence" value="ECO:0007669"/>
    <property type="project" value="UniProtKB-SubCell"/>
</dbReference>
<comment type="subcellular location">
    <subcellularLocation>
        <location evidence="1">Cell outer membrane</location>
    </subcellularLocation>
</comment>